<evidence type="ECO:0000259" key="2">
    <source>
        <dbReference type="PROSITE" id="PS50125"/>
    </source>
</evidence>
<dbReference type="PANTHER" id="PTHR43081">
    <property type="entry name" value="ADENYLATE CYCLASE, TERMINAL-DIFFERENTIATION SPECIFIC-RELATED"/>
    <property type="match status" value="1"/>
</dbReference>
<dbReference type="InterPro" id="IPR007890">
    <property type="entry name" value="CHASE2"/>
</dbReference>
<dbReference type="SMART" id="SM00044">
    <property type="entry name" value="CYCc"/>
    <property type="match status" value="1"/>
</dbReference>
<dbReference type="InterPro" id="IPR029787">
    <property type="entry name" value="Nucleotide_cyclase"/>
</dbReference>
<accession>A0A5R8XZQ4</accession>
<dbReference type="Gene3D" id="3.30.70.1230">
    <property type="entry name" value="Nucleotide cyclase"/>
    <property type="match status" value="1"/>
</dbReference>
<evidence type="ECO:0000313" key="3">
    <source>
        <dbReference type="EMBL" id="TLP37615.1"/>
    </source>
</evidence>
<feature type="transmembrane region" description="Helical" evidence="1">
    <location>
        <begin position="352"/>
        <end position="371"/>
    </location>
</feature>
<evidence type="ECO:0000313" key="4">
    <source>
        <dbReference type="Proteomes" id="UP000308901"/>
    </source>
</evidence>
<keyword evidence="1" id="KW-0472">Membrane</keyword>
<comment type="caution">
    <text evidence="3">The sequence shown here is derived from an EMBL/GenBank/DDBJ whole genome shotgun (WGS) entry which is preliminary data.</text>
</comment>
<protein>
    <submittedName>
        <fullName evidence="3">Adenylate/guanylate cyclase domain-containing protein</fullName>
    </submittedName>
</protein>
<gene>
    <name evidence="3" type="ORF">FDK22_09860</name>
</gene>
<dbReference type="GO" id="GO:0004016">
    <property type="term" value="F:adenylate cyclase activity"/>
    <property type="evidence" value="ECO:0007669"/>
    <property type="project" value="UniProtKB-ARBA"/>
</dbReference>
<dbReference type="SUPFAM" id="SSF55073">
    <property type="entry name" value="Nucleotide cyclase"/>
    <property type="match status" value="1"/>
</dbReference>
<dbReference type="InterPro" id="IPR001054">
    <property type="entry name" value="A/G_cyclase"/>
</dbReference>
<dbReference type="Proteomes" id="UP000308901">
    <property type="component" value="Unassembled WGS sequence"/>
</dbReference>
<evidence type="ECO:0000256" key="1">
    <source>
        <dbReference type="SAM" id="Phobius"/>
    </source>
</evidence>
<dbReference type="OrthoDB" id="9806735at2"/>
<keyword evidence="4" id="KW-1185">Reference proteome</keyword>
<name>A0A5R8XZQ4_9BACT</name>
<dbReference type="Pfam" id="PF00211">
    <property type="entry name" value="Guanylate_cyc"/>
    <property type="match status" value="1"/>
</dbReference>
<dbReference type="PROSITE" id="PS50125">
    <property type="entry name" value="GUANYLATE_CYCLASE_2"/>
    <property type="match status" value="1"/>
</dbReference>
<feature type="transmembrane region" description="Helical" evidence="1">
    <location>
        <begin position="404"/>
        <end position="425"/>
    </location>
</feature>
<organism evidence="3 4">
    <name type="scientific">Arcobacter arenosus</name>
    <dbReference type="NCBI Taxonomy" id="2576037"/>
    <lineage>
        <taxon>Bacteria</taxon>
        <taxon>Pseudomonadati</taxon>
        <taxon>Campylobacterota</taxon>
        <taxon>Epsilonproteobacteria</taxon>
        <taxon>Campylobacterales</taxon>
        <taxon>Arcobacteraceae</taxon>
        <taxon>Arcobacter</taxon>
    </lineage>
</organism>
<dbReference type="GO" id="GO:0006171">
    <property type="term" value="P:cAMP biosynthetic process"/>
    <property type="evidence" value="ECO:0007669"/>
    <property type="project" value="TreeGrafter"/>
</dbReference>
<feature type="domain" description="Guanylate cyclase" evidence="2">
    <location>
        <begin position="466"/>
        <end position="599"/>
    </location>
</feature>
<dbReference type="SMART" id="SM01080">
    <property type="entry name" value="CHASE2"/>
    <property type="match status" value="1"/>
</dbReference>
<proteinExistence type="predicted"/>
<keyword evidence="1" id="KW-0812">Transmembrane</keyword>
<feature type="transmembrane region" description="Helical" evidence="1">
    <location>
        <begin position="378"/>
        <end position="398"/>
    </location>
</feature>
<keyword evidence="1" id="KW-1133">Transmembrane helix</keyword>
<dbReference type="Pfam" id="PF05226">
    <property type="entry name" value="CHASE2"/>
    <property type="match status" value="1"/>
</dbReference>
<feature type="transmembrane region" description="Helical" evidence="1">
    <location>
        <begin position="12"/>
        <end position="31"/>
    </location>
</feature>
<reference evidence="3 4" key="1">
    <citation type="submission" date="2019-05" db="EMBL/GenBank/DDBJ databases">
        <title>Arcobacter sp. nov., isolated from sea sediment.</title>
        <authorList>
            <person name="Kim W."/>
        </authorList>
    </citation>
    <scope>NUCLEOTIDE SEQUENCE [LARGE SCALE GENOMIC DNA]</scope>
    <source>
        <strain evidence="3 4">CAU 1517</strain>
    </source>
</reference>
<dbReference type="GO" id="GO:0035556">
    <property type="term" value="P:intracellular signal transduction"/>
    <property type="evidence" value="ECO:0007669"/>
    <property type="project" value="InterPro"/>
</dbReference>
<dbReference type="PANTHER" id="PTHR43081:SF1">
    <property type="entry name" value="ADENYLATE CYCLASE, TERMINAL-DIFFERENTIATION SPECIFIC"/>
    <property type="match status" value="1"/>
</dbReference>
<sequence length="724" mass="82833">MNKKNLLKKFMIFLGLGIILSFIISTIYINFTKLPNSIDNRLRDYFFTLRGEIPHEDNIVIINIDEASLKEVGQWPWSRPKVSQLLKNLTNMDIGLIAFDMVFAEPDKSSPHKVFKKYGISRENTPNYDLILGNTVANTPTILGYVFEFTENKYIDKKAPQIPAIFIEKNKKLGDDFLLKAKGAILNVPEIQNKAYTSGFFNNIPDESGVIRSVPLIISYEDMIYPSLSLEVIRLISKTKKVIVNYDENGIVNIKLNNLTIPTDRYGRLLINFRGKSKSFKYYSAKDILNGSIQKKELEGKIALIGTTAVGLLDLRATPFESVYPGVEVHANAIDNILVGDFLAKESWVDGANIWIIFLLTILTVLLITYLPFWLNPIITLFLLGGTVFVLYNLLFTYGLVLNIFFPLFSIVIAAIVVTLFDYFYEIKKEEAIKKKFASKVSKSVMENLLKDIDNNEFQAEEKEVTVFFSDIRNFTNISEQMDNANELITYLNEYMEPMSNIITEYEGTIDKYIGDSIMAYWNAPAEVSNHADKAVTASLKQIKQLIPLNRKLKRENKPPIDMGIGINTGKAIVGEMGSKGRSDYTVIGDAINLGARLESLCIFYDSKLNISNFTKEQLKNDYTFRFLDLVKVKGKKKPVEIWQVIDLGEPEEELKKELELYHEAINLYRNSNFKEALEIFENLENYDKKTNKKIYQIYINRCKEFILSPPTNFNGIYEHHSKI</sequence>
<dbReference type="InterPro" id="IPR050697">
    <property type="entry name" value="Adenylyl/Guanylyl_Cyclase_3/4"/>
</dbReference>
<dbReference type="EMBL" id="VANU01000004">
    <property type="protein sequence ID" value="TLP37615.1"/>
    <property type="molecule type" value="Genomic_DNA"/>
</dbReference>
<dbReference type="RefSeq" id="WP_138152763.1">
    <property type="nucleotide sequence ID" value="NZ_VANU01000004.1"/>
</dbReference>
<dbReference type="AlphaFoldDB" id="A0A5R8XZQ4"/>
<dbReference type="CDD" id="cd07302">
    <property type="entry name" value="CHD"/>
    <property type="match status" value="1"/>
</dbReference>